<evidence type="ECO:0000256" key="4">
    <source>
        <dbReference type="ARBA" id="ARBA00022764"/>
    </source>
</evidence>
<protein>
    <submittedName>
        <fullName evidence="8">Pili assembly chaperone</fullName>
    </submittedName>
</protein>
<dbReference type="PANTHER" id="PTHR30251">
    <property type="entry name" value="PILUS ASSEMBLY CHAPERONE"/>
    <property type="match status" value="1"/>
</dbReference>
<evidence type="ECO:0000256" key="5">
    <source>
        <dbReference type="ARBA" id="ARBA00023186"/>
    </source>
</evidence>
<dbReference type="RefSeq" id="WP_084375875.1">
    <property type="nucleotide sequence ID" value="NZ_CBCRXZ010000047.1"/>
</dbReference>
<gene>
    <name evidence="8" type="primary">papD_1</name>
    <name evidence="8" type="ORF">NCTC10038_00869</name>
</gene>
<dbReference type="InterPro" id="IPR001829">
    <property type="entry name" value="Pili_assmbl_chaperone_bac"/>
</dbReference>
<feature type="chain" id="PRO_5032926592" evidence="6">
    <location>
        <begin position="22"/>
        <end position="240"/>
    </location>
</feature>
<accession>A0A8B4I131</accession>
<proteinExistence type="inferred from homology"/>
<dbReference type="InterPro" id="IPR050643">
    <property type="entry name" value="Periplasmic_pilus_chap"/>
</dbReference>
<evidence type="ECO:0000259" key="7">
    <source>
        <dbReference type="Pfam" id="PF00345"/>
    </source>
</evidence>
<dbReference type="InterPro" id="IPR016147">
    <property type="entry name" value="Pili_assmbl_chaperone_N"/>
</dbReference>
<evidence type="ECO:0000313" key="9">
    <source>
        <dbReference type="Proteomes" id="UP000248640"/>
    </source>
</evidence>
<dbReference type="GO" id="GO:0030288">
    <property type="term" value="C:outer membrane-bounded periplasmic space"/>
    <property type="evidence" value="ECO:0007669"/>
    <property type="project" value="InterPro"/>
</dbReference>
<keyword evidence="3 6" id="KW-0732">Signal</keyword>
<comment type="similarity">
    <text evidence="2">Belongs to the periplasmic pilus chaperone family.</text>
</comment>
<dbReference type="InterPro" id="IPR008962">
    <property type="entry name" value="PapD-like_sf"/>
</dbReference>
<evidence type="ECO:0000256" key="2">
    <source>
        <dbReference type="ARBA" id="ARBA00007399"/>
    </source>
</evidence>
<sequence length="240" mass="25966">MTVQLKHNLLGMLMGSVAALAAPVVMATGMQPETSVVILYEAEGETSINIKNTDGTAALLYSSIENIPEDTESLVVLTPPVTRVEAGETQLVRFLRQGGEPSKNQRLKRVIFEGIAQRPNTEGSAKIGVSVRQNLPLIIHPKGLERNREPWKLLKWEIKDGKLMVINDSAYVVRMAQELELKPSGKVAALPRAYVLPGEKLSIALDPQATHSSSVTIGPATVYGYAVDNYDAPIGVAATR</sequence>
<organism evidence="8 9">
    <name type="scientific">Pseudomonas fluorescens</name>
    <dbReference type="NCBI Taxonomy" id="294"/>
    <lineage>
        <taxon>Bacteria</taxon>
        <taxon>Pseudomonadati</taxon>
        <taxon>Pseudomonadota</taxon>
        <taxon>Gammaproteobacteria</taxon>
        <taxon>Pseudomonadales</taxon>
        <taxon>Pseudomonadaceae</taxon>
        <taxon>Pseudomonas</taxon>
    </lineage>
</organism>
<evidence type="ECO:0000256" key="6">
    <source>
        <dbReference type="SAM" id="SignalP"/>
    </source>
</evidence>
<dbReference type="PANTHER" id="PTHR30251:SF3">
    <property type="entry name" value="FIMBRIAL CHAPARONE PROTEIN"/>
    <property type="match status" value="1"/>
</dbReference>
<dbReference type="NCBIfam" id="NF007392">
    <property type="entry name" value="PRK09918.1"/>
    <property type="match status" value="1"/>
</dbReference>
<evidence type="ECO:0000256" key="3">
    <source>
        <dbReference type="ARBA" id="ARBA00022729"/>
    </source>
</evidence>
<reference evidence="8 9" key="1">
    <citation type="submission" date="2018-06" db="EMBL/GenBank/DDBJ databases">
        <authorList>
            <consortium name="Pathogen Informatics"/>
            <person name="Doyle S."/>
        </authorList>
    </citation>
    <scope>NUCLEOTIDE SEQUENCE [LARGE SCALE GENOMIC DNA]</scope>
    <source>
        <strain evidence="8 9">NCTC10038</strain>
    </source>
</reference>
<dbReference type="Pfam" id="PF00345">
    <property type="entry name" value="PapD_N"/>
    <property type="match status" value="1"/>
</dbReference>
<dbReference type="PRINTS" id="PR00969">
    <property type="entry name" value="CHAPERONPILI"/>
</dbReference>
<evidence type="ECO:0000256" key="1">
    <source>
        <dbReference type="ARBA" id="ARBA00004418"/>
    </source>
</evidence>
<dbReference type="GO" id="GO:0071555">
    <property type="term" value="P:cell wall organization"/>
    <property type="evidence" value="ECO:0007669"/>
    <property type="project" value="InterPro"/>
</dbReference>
<dbReference type="GeneID" id="61636868"/>
<dbReference type="SUPFAM" id="SSF49354">
    <property type="entry name" value="PapD-like"/>
    <property type="match status" value="1"/>
</dbReference>
<keyword evidence="4" id="KW-0574">Periplasm</keyword>
<name>A0A8B4I131_PSEFL</name>
<dbReference type="InterPro" id="IPR013783">
    <property type="entry name" value="Ig-like_fold"/>
</dbReference>
<dbReference type="InterPro" id="IPR036316">
    <property type="entry name" value="Pili_assmbl_chap_C_dom_sf"/>
</dbReference>
<evidence type="ECO:0000313" key="8">
    <source>
        <dbReference type="EMBL" id="SQF89487.1"/>
    </source>
</evidence>
<dbReference type="Proteomes" id="UP000248640">
    <property type="component" value="Chromosome 1"/>
</dbReference>
<dbReference type="EMBL" id="LS483372">
    <property type="protein sequence ID" value="SQF89487.1"/>
    <property type="molecule type" value="Genomic_DNA"/>
</dbReference>
<dbReference type="Gene3D" id="2.60.40.10">
    <property type="entry name" value="Immunoglobulins"/>
    <property type="match status" value="1"/>
</dbReference>
<feature type="domain" description="Pili assembly chaperone N-terminal" evidence="7">
    <location>
        <begin position="29"/>
        <end position="144"/>
    </location>
</feature>
<feature type="signal peptide" evidence="6">
    <location>
        <begin position="1"/>
        <end position="21"/>
    </location>
</feature>
<dbReference type="SUPFAM" id="SSF49584">
    <property type="entry name" value="Periplasmic chaperone C-domain"/>
    <property type="match status" value="1"/>
</dbReference>
<dbReference type="AlphaFoldDB" id="A0A8B4I131"/>
<keyword evidence="5" id="KW-0143">Chaperone</keyword>
<comment type="subcellular location">
    <subcellularLocation>
        <location evidence="1">Periplasm</location>
    </subcellularLocation>
</comment>